<protein>
    <submittedName>
        <fullName evidence="2">Uncharacterized protein</fullName>
    </submittedName>
</protein>
<comment type="caution">
    <text evidence="2">The sequence shown here is derived from an EMBL/GenBank/DDBJ whole genome shotgun (WGS) entry which is preliminary data.</text>
</comment>
<keyword evidence="3" id="KW-1185">Reference proteome</keyword>
<feature type="compositionally biased region" description="Basic and acidic residues" evidence="1">
    <location>
        <begin position="408"/>
        <end position="428"/>
    </location>
</feature>
<accession>A0ABQ9J478</accession>
<dbReference type="PANTHER" id="PTHR35578:SF6">
    <property type="entry name" value="PROLINE-RICH TRANSMEMBRANE PROTEIN 4"/>
    <property type="match status" value="1"/>
</dbReference>
<dbReference type="Proteomes" id="UP001162164">
    <property type="component" value="Unassembled WGS sequence"/>
</dbReference>
<dbReference type="EMBL" id="JAPWTJ010001318">
    <property type="protein sequence ID" value="KAJ8972620.1"/>
    <property type="molecule type" value="Genomic_DNA"/>
</dbReference>
<evidence type="ECO:0000313" key="2">
    <source>
        <dbReference type="EMBL" id="KAJ8972620.1"/>
    </source>
</evidence>
<organism evidence="2 3">
    <name type="scientific">Molorchus minor</name>
    <dbReference type="NCBI Taxonomy" id="1323400"/>
    <lineage>
        <taxon>Eukaryota</taxon>
        <taxon>Metazoa</taxon>
        <taxon>Ecdysozoa</taxon>
        <taxon>Arthropoda</taxon>
        <taxon>Hexapoda</taxon>
        <taxon>Insecta</taxon>
        <taxon>Pterygota</taxon>
        <taxon>Neoptera</taxon>
        <taxon>Endopterygota</taxon>
        <taxon>Coleoptera</taxon>
        <taxon>Polyphaga</taxon>
        <taxon>Cucujiformia</taxon>
        <taxon>Chrysomeloidea</taxon>
        <taxon>Cerambycidae</taxon>
        <taxon>Lamiinae</taxon>
        <taxon>Monochamini</taxon>
        <taxon>Molorchus</taxon>
    </lineage>
</organism>
<gene>
    <name evidence="2" type="ORF">NQ317_004675</name>
</gene>
<dbReference type="PANTHER" id="PTHR35578">
    <property type="entry name" value="PROLINE-RICH TRANSMEMBRANE PROTEIN 4-RELATED"/>
    <property type="match status" value="1"/>
</dbReference>
<feature type="region of interest" description="Disordered" evidence="1">
    <location>
        <begin position="368"/>
        <end position="472"/>
    </location>
</feature>
<name>A0ABQ9J478_9CUCU</name>
<sequence length="571" mass="64809">MSGGVWKAVHTSVTTSSYAPSSPTLHKLPLQQHDHKMISPIEQYGVHLSPQRTLTRSKERNMDISDNIIGGAVVTHHETRPGTRHIRVYTRNRNSNACNAPLKGLPYCHRLSGRTHLGCDRAGDPSELDDCIADSENFIEIIYVPIWKSTVNCQGDWWLLLAMLFMSLTKVQGFANEFDKTEQFLDKINLEKSIAAVFNKVAYGSTTKRSIPDNAYPITTLATPLLTTYRYSDGNDQWLRVDLKNMDPDRESARANVDFEQPDFEGENTRRDLEAGYGADLEKDHALPTSAPAADILKNNNNKNYNNPNRYNNDRLRPDFASNNAEQVTENVYKTTTTYNLLKNVRPTKSIYAKEPPSYVPPSRAFFTPPLPKDYQNPFADKPTLRGTNSDSFVNKRPIPPPSLMPNKQDRIPFRPDLPKVNIERVPERPNNNNNNDQSRQPNPNHSNQESKNEKKKSLNTPSQNVRVGEFYGLNRNVNESNFEYEKSNVPAITRILSGSNGRHDDIPAILLQTVTATPNMQRFEPKVPKTRAPAAEPKVQDPQERDVEKPKMETPKKRRGDCEERDYARS</sequence>
<feature type="compositionally biased region" description="Basic and acidic residues" evidence="1">
    <location>
        <begin position="539"/>
        <end position="571"/>
    </location>
</feature>
<proteinExistence type="predicted"/>
<feature type="region of interest" description="Disordered" evidence="1">
    <location>
        <begin position="523"/>
        <end position="571"/>
    </location>
</feature>
<reference evidence="2" key="1">
    <citation type="journal article" date="2023" name="Insect Mol. Biol.">
        <title>Genome sequencing provides insights into the evolution of gene families encoding plant cell wall-degrading enzymes in longhorned beetles.</title>
        <authorList>
            <person name="Shin N.R."/>
            <person name="Okamura Y."/>
            <person name="Kirsch R."/>
            <person name="Pauchet Y."/>
        </authorList>
    </citation>
    <scope>NUCLEOTIDE SEQUENCE</scope>
    <source>
        <strain evidence="2">MMC_N1</strain>
    </source>
</reference>
<dbReference type="InterPro" id="IPR052836">
    <property type="entry name" value="PRRT_domain-containing"/>
</dbReference>
<evidence type="ECO:0000256" key="1">
    <source>
        <dbReference type="SAM" id="MobiDB-lite"/>
    </source>
</evidence>
<evidence type="ECO:0000313" key="3">
    <source>
        <dbReference type="Proteomes" id="UP001162164"/>
    </source>
</evidence>
<feature type="compositionally biased region" description="Low complexity" evidence="1">
    <location>
        <begin position="429"/>
        <end position="448"/>
    </location>
</feature>